<keyword evidence="2" id="KW-1185">Reference proteome</keyword>
<dbReference type="Proteomes" id="UP000266568">
    <property type="component" value="Unassembled WGS sequence"/>
</dbReference>
<dbReference type="InterPro" id="IPR007948">
    <property type="entry name" value="DUF736"/>
</dbReference>
<evidence type="ECO:0000313" key="2">
    <source>
        <dbReference type="Proteomes" id="UP000266568"/>
    </source>
</evidence>
<reference evidence="1 2" key="1">
    <citation type="submission" date="2018-08" db="EMBL/GenBank/DDBJ databases">
        <title>Genomic Encyclopedia of Type Strains, Phase IV (KMG-IV): sequencing the most valuable type-strain genomes for metagenomic binning, comparative biology and taxonomic classification.</title>
        <authorList>
            <person name="Goeker M."/>
        </authorList>
    </citation>
    <scope>NUCLEOTIDE SEQUENCE [LARGE SCALE GENOMIC DNA]</scope>
    <source>
        <strain evidence="1 2">DSM 25527</strain>
    </source>
</reference>
<sequence>MPVNVFEPTDNGYAGRVRLFAINEAIVLVPAEPSRAEDAADYHIHLDDADGPIVGFARKRSSELAGDYIALEIESPLFPRWLKPKLFRADAEGRTFRLAWRHPRSGQDRA</sequence>
<name>A0A397NLI8_9SPHN</name>
<dbReference type="EMBL" id="QXDC01000004">
    <property type="protein sequence ID" value="RIA37248.1"/>
    <property type="molecule type" value="Genomic_DNA"/>
</dbReference>
<proteinExistence type="predicted"/>
<accession>A0A397NLI8</accession>
<evidence type="ECO:0000313" key="1">
    <source>
        <dbReference type="EMBL" id="RIA37248.1"/>
    </source>
</evidence>
<comment type="caution">
    <text evidence="1">The sequence shown here is derived from an EMBL/GenBank/DDBJ whole genome shotgun (WGS) entry which is preliminary data.</text>
</comment>
<dbReference type="Pfam" id="PF05284">
    <property type="entry name" value="DUF736"/>
    <property type="match status" value="1"/>
</dbReference>
<dbReference type="RefSeq" id="WP_119036607.1">
    <property type="nucleotide sequence ID" value="NZ_QXDC01000004.1"/>
</dbReference>
<dbReference type="AlphaFoldDB" id="A0A397NLI8"/>
<dbReference type="OrthoDB" id="9811595at2"/>
<protein>
    <submittedName>
        <fullName evidence="1">Uncharacterized protein (DUF736 family)</fullName>
    </submittedName>
</protein>
<gene>
    <name evidence="1" type="ORF">DFR49_3126</name>
</gene>
<organism evidence="1 2">
    <name type="scientific">Hephaestia caeni</name>
    <dbReference type="NCBI Taxonomy" id="645617"/>
    <lineage>
        <taxon>Bacteria</taxon>
        <taxon>Pseudomonadati</taxon>
        <taxon>Pseudomonadota</taxon>
        <taxon>Alphaproteobacteria</taxon>
        <taxon>Sphingomonadales</taxon>
        <taxon>Sphingomonadaceae</taxon>
        <taxon>Hephaestia</taxon>
    </lineage>
</organism>